<dbReference type="GO" id="GO:0004523">
    <property type="term" value="F:RNA-DNA hybrid ribonuclease activity"/>
    <property type="evidence" value="ECO:0007669"/>
    <property type="project" value="InterPro"/>
</dbReference>
<comment type="caution">
    <text evidence="3">The sequence shown here is derived from an EMBL/GenBank/DDBJ whole genome shotgun (WGS) entry which is preliminary data.</text>
</comment>
<dbReference type="Pfam" id="PF13456">
    <property type="entry name" value="RVT_3"/>
    <property type="match status" value="1"/>
</dbReference>
<dbReference type="CDD" id="cd06222">
    <property type="entry name" value="RNase_H_like"/>
    <property type="match status" value="1"/>
</dbReference>
<dbReference type="InterPro" id="IPR012337">
    <property type="entry name" value="RNaseH-like_sf"/>
</dbReference>
<reference evidence="3" key="1">
    <citation type="submission" date="2017-07" db="EMBL/GenBank/DDBJ databases">
        <title>Taro Niue Genome Assembly and Annotation.</title>
        <authorList>
            <person name="Atibalentja N."/>
            <person name="Keating K."/>
            <person name="Fields C.J."/>
        </authorList>
    </citation>
    <scope>NUCLEOTIDE SEQUENCE</scope>
    <source>
        <strain evidence="3">Niue_2</strain>
        <tissue evidence="3">Leaf</tissue>
    </source>
</reference>
<dbReference type="OrthoDB" id="310895at2759"/>
<evidence type="ECO:0000259" key="1">
    <source>
        <dbReference type="Pfam" id="PF00171"/>
    </source>
</evidence>
<feature type="domain" description="RNase H type-1" evidence="2">
    <location>
        <begin position="65"/>
        <end position="185"/>
    </location>
</feature>
<evidence type="ECO:0000313" key="4">
    <source>
        <dbReference type="Proteomes" id="UP000652761"/>
    </source>
</evidence>
<dbReference type="Proteomes" id="UP000652761">
    <property type="component" value="Unassembled WGS sequence"/>
</dbReference>
<dbReference type="InterPro" id="IPR015590">
    <property type="entry name" value="Aldehyde_DH_dom"/>
</dbReference>
<sequence>MMAKHIVNRSLLSIRAVSTTFKLQQLSPQWLTILKQIGGERKYFKVNNPTVIKWLHPPPGRLKLNVDGAFKPAEGGAGGGGILRDHKGRCVLAFAGKYQNVTSALAAEALALSDGLTNCCNKGFMDVMVESTDAQNLVQIVTGQMSCPWELTCIIQDVEAITKKVKAKIKYVPREANQVAHSLASIPRSWRVSEALEYGLVGVNEGIISTEVAPFGGFKQSGLGREGSKYGMDEYLEVYTVGQARD</sequence>
<dbReference type="Gene3D" id="3.40.309.10">
    <property type="entry name" value="Aldehyde Dehydrogenase, Chain A, domain 2"/>
    <property type="match status" value="1"/>
</dbReference>
<dbReference type="InterPro" id="IPR016163">
    <property type="entry name" value="Ald_DH_C"/>
</dbReference>
<protein>
    <submittedName>
        <fullName evidence="3">Uncharacterized protein</fullName>
    </submittedName>
</protein>
<dbReference type="InterPro" id="IPR016161">
    <property type="entry name" value="Ald_DH/histidinol_DH"/>
</dbReference>
<dbReference type="InterPro" id="IPR044730">
    <property type="entry name" value="RNase_H-like_dom_plant"/>
</dbReference>
<dbReference type="SUPFAM" id="SSF53720">
    <property type="entry name" value="ALDH-like"/>
    <property type="match status" value="1"/>
</dbReference>
<dbReference type="Gene3D" id="3.30.420.10">
    <property type="entry name" value="Ribonuclease H-like superfamily/Ribonuclease H"/>
    <property type="match status" value="1"/>
</dbReference>
<dbReference type="PANTHER" id="PTHR47723">
    <property type="entry name" value="OS05G0353850 PROTEIN"/>
    <property type="match status" value="1"/>
</dbReference>
<dbReference type="SUPFAM" id="SSF53098">
    <property type="entry name" value="Ribonuclease H-like"/>
    <property type="match status" value="1"/>
</dbReference>
<dbReference type="Gene3D" id="3.40.605.10">
    <property type="entry name" value="Aldehyde Dehydrogenase, Chain A, domain 1"/>
    <property type="match status" value="1"/>
</dbReference>
<gene>
    <name evidence="3" type="ORF">Taro_023060</name>
</gene>
<dbReference type="FunFam" id="3.40.605.10:FF:000026">
    <property type="entry name" value="Aldehyde dehydrogenase, putative"/>
    <property type="match status" value="1"/>
</dbReference>
<dbReference type="EMBL" id="NMUH01001244">
    <property type="protein sequence ID" value="MQL90470.1"/>
    <property type="molecule type" value="Genomic_DNA"/>
</dbReference>
<organism evidence="3 4">
    <name type="scientific">Colocasia esculenta</name>
    <name type="common">Wild taro</name>
    <name type="synonym">Arum esculentum</name>
    <dbReference type="NCBI Taxonomy" id="4460"/>
    <lineage>
        <taxon>Eukaryota</taxon>
        <taxon>Viridiplantae</taxon>
        <taxon>Streptophyta</taxon>
        <taxon>Embryophyta</taxon>
        <taxon>Tracheophyta</taxon>
        <taxon>Spermatophyta</taxon>
        <taxon>Magnoliopsida</taxon>
        <taxon>Liliopsida</taxon>
        <taxon>Araceae</taxon>
        <taxon>Aroideae</taxon>
        <taxon>Colocasieae</taxon>
        <taxon>Colocasia</taxon>
    </lineage>
</organism>
<evidence type="ECO:0000259" key="2">
    <source>
        <dbReference type="Pfam" id="PF13456"/>
    </source>
</evidence>
<dbReference type="GO" id="GO:0003676">
    <property type="term" value="F:nucleic acid binding"/>
    <property type="evidence" value="ECO:0007669"/>
    <property type="project" value="InterPro"/>
</dbReference>
<dbReference type="GO" id="GO:0016620">
    <property type="term" value="F:oxidoreductase activity, acting on the aldehyde or oxo group of donors, NAD or NADP as acceptor"/>
    <property type="evidence" value="ECO:0007669"/>
    <property type="project" value="InterPro"/>
</dbReference>
<dbReference type="Pfam" id="PF00171">
    <property type="entry name" value="Aldedh"/>
    <property type="match status" value="1"/>
</dbReference>
<feature type="domain" description="Aldehyde dehydrogenase" evidence="1">
    <location>
        <begin position="186"/>
        <end position="241"/>
    </location>
</feature>
<accession>A0A843V9S1</accession>
<evidence type="ECO:0000313" key="3">
    <source>
        <dbReference type="EMBL" id="MQL90470.1"/>
    </source>
</evidence>
<keyword evidence="4" id="KW-1185">Reference proteome</keyword>
<dbReference type="PANTHER" id="PTHR47723:SF19">
    <property type="entry name" value="POLYNUCLEOTIDYL TRANSFERASE, RIBONUCLEASE H-LIKE SUPERFAMILY PROTEIN"/>
    <property type="match status" value="1"/>
</dbReference>
<name>A0A843V9S1_COLES</name>
<dbReference type="InterPro" id="IPR053151">
    <property type="entry name" value="RNase_H-like"/>
</dbReference>
<dbReference type="InterPro" id="IPR016162">
    <property type="entry name" value="Ald_DH_N"/>
</dbReference>
<proteinExistence type="predicted"/>
<dbReference type="InterPro" id="IPR002156">
    <property type="entry name" value="RNaseH_domain"/>
</dbReference>
<dbReference type="AlphaFoldDB" id="A0A843V9S1"/>
<dbReference type="InterPro" id="IPR036397">
    <property type="entry name" value="RNaseH_sf"/>
</dbReference>